<comment type="caution">
    <text evidence="3">The sequence shown here is derived from an EMBL/GenBank/DDBJ whole genome shotgun (WGS) entry which is preliminary data.</text>
</comment>
<dbReference type="AlphaFoldDB" id="A0A2A4T2M5"/>
<evidence type="ECO:0000313" key="3">
    <source>
        <dbReference type="EMBL" id="PCI27778.1"/>
    </source>
</evidence>
<dbReference type="PROSITE" id="PS51257">
    <property type="entry name" value="PROKAR_LIPOPROTEIN"/>
    <property type="match status" value="1"/>
</dbReference>
<feature type="chain" id="PRO_5013354365" evidence="2">
    <location>
        <begin position="23"/>
        <end position="277"/>
    </location>
</feature>
<feature type="signal peptide" evidence="2">
    <location>
        <begin position="1"/>
        <end position="22"/>
    </location>
</feature>
<dbReference type="SUPFAM" id="SSF48452">
    <property type="entry name" value="TPR-like"/>
    <property type="match status" value="1"/>
</dbReference>
<sequence length="277" mass="32076">MVTKLNKRASIFFVLSLLFMLAGCVPKVATKAPNNGRLDLLEQRIFALEQQKLRAIAELTDQTETFRVRVDGELKNFRKSQRFFIAELDKLKQDIALITNDNELVQDKARKNGLRLKRLERRLGSQIIALSELKAFFDESVDVDQGGKREDQIAFNNAYKIFKKRNFTDAGRAFLKFRSQYTKSDLVDDAVYFIGYIHFLQGQYDRATLYFQEMLEQYPQSNWILDGKWWLGVSHERSGDINAAMDVYKELLELPAQNPIRIKAELRLEDITPVAAP</sequence>
<evidence type="ECO:0000256" key="2">
    <source>
        <dbReference type="SAM" id="SignalP"/>
    </source>
</evidence>
<evidence type="ECO:0000313" key="4">
    <source>
        <dbReference type="Proteomes" id="UP000218113"/>
    </source>
</evidence>
<feature type="repeat" description="TPR" evidence="1">
    <location>
        <begin position="188"/>
        <end position="221"/>
    </location>
</feature>
<name>A0A2A4T2M5_9DELT</name>
<dbReference type="PROSITE" id="PS50005">
    <property type="entry name" value="TPR"/>
    <property type="match status" value="1"/>
</dbReference>
<keyword evidence="2" id="KW-0732">Signal</keyword>
<proteinExistence type="predicted"/>
<organism evidence="3 4">
    <name type="scientific">SAR324 cluster bacterium</name>
    <dbReference type="NCBI Taxonomy" id="2024889"/>
    <lineage>
        <taxon>Bacteria</taxon>
        <taxon>Deltaproteobacteria</taxon>
        <taxon>SAR324 cluster</taxon>
    </lineage>
</organism>
<dbReference type="Pfam" id="PF13181">
    <property type="entry name" value="TPR_8"/>
    <property type="match status" value="1"/>
</dbReference>
<evidence type="ECO:0000256" key="1">
    <source>
        <dbReference type="PROSITE-ProRule" id="PRU00339"/>
    </source>
</evidence>
<dbReference type="Pfam" id="PF13432">
    <property type="entry name" value="TPR_16"/>
    <property type="match status" value="1"/>
</dbReference>
<protein>
    <submittedName>
        <fullName evidence="3">Uncharacterized protein</fullName>
    </submittedName>
</protein>
<dbReference type="InterPro" id="IPR011990">
    <property type="entry name" value="TPR-like_helical_dom_sf"/>
</dbReference>
<dbReference type="InterPro" id="IPR019734">
    <property type="entry name" value="TPR_rpt"/>
</dbReference>
<gene>
    <name evidence="3" type="ORF">COB67_07765</name>
</gene>
<accession>A0A2A4T2M5</accession>
<dbReference type="Gene3D" id="1.25.40.10">
    <property type="entry name" value="Tetratricopeptide repeat domain"/>
    <property type="match status" value="1"/>
</dbReference>
<dbReference type="Proteomes" id="UP000218113">
    <property type="component" value="Unassembled WGS sequence"/>
</dbReference>
<keyword evidence="1" id="KW-0802">TPR repeat</keyword>
<reference evidence="4" key="1">
    <citation type="submission" date="2017-08" db="EMBL/GenBank/DDBJ databases">
        <title>A dynamic microbial community with high functional redundancy inhabits the cold, oxic subseafloor aquifer.</title>
        <authorList>
            <person name="Tully B.J."/>
            <person name="Wheat C.G."/>
            <person name="Glazer B.T."/>
            <person name="Huber J.A."/>
        </authorList>
    </citation>
    <scope>NUCLEOTIDE SEQUENCE [LARGE SCALE GENOMIC DNA]</scope>
</reference>
<dbReference type="EMBL" id="NVSR01000049">
    <property type="protein sequence ID" value="PCI27778.1"/>
    <property type="molecule type" value="Genomic_DNA"/>
</dbReference>